<sequence>MGTICSSSKTTGNVSLLNLTQKQLEELHEITKISESEILMYYRQFIKTSPTGRITHEQFEDHLKTMNVSTDGSKAIFKMIDKDNSGQISFQEYLVSLIMFSEQSQPEQQLGAVFDTYQALSRRSLKTPVNDSSVEGMTRNDIEHMLKRIHPDLSKEDIENLCDRYMEDDQNKNGFISKQEFISACMKNPKLMEQLGHKDAIIRNDINEDEG</sequence>
<dbReference type="GO" id="GO:0019900">
    <property type="term" value="F:kinase binding"/>
    <property type="evidence" value="ECO:0007669"/>
    <property type="project" value="InterPro"/>
</dbReference>
<dbReference type="Gene3D" id="1.10.238.10">
    <property type="entry name" value="EF-hand"/>
    <property type="match status" value="1"/>
</dbReference>
<dbReference type="PROSITE" id="PS00018">
    <property type="entry name" value="EF_HAND_1"/>
    <property type="match status" value="2"/>
</dbReference>
<keyword evidence="1" id="KW-0677">Repeat</keyword>
<dbReference type="PANTHER" id="PTHR23056:SF110">
    <property type="entry name" value="CALMODULIN"/>
    <property type="match status" value="1"/>
</dbReference>
<evidence type="ECO:0000313" key="6">
    <source>
        <dbReference type="Proteomes" id="UP000663862"/>
    </source>
</evidence>
<dbReference type="Proteomes" id="UP000663869">
    <property type="component" value="Unassembled WGS sequence"/>
</dbReference>
<evidence type="ECO:0000313" key="4">
    <source>
        <dbReference type="EMBL" id="CAF3337330.1"/>
    </source>
</evidence>
<accession>A0A820VUS8</accession>
<dbReference type="SMART" id="SM00054">
    <property type="entry name" value="EFh"/>
    <property type="match status" value="2"/>
</dbReference>
<protein>
    <recommendedName>
        <fullName evidence="3">EF-hand domain-containing protein</fullName>
    </recommendedName>
</protein>
<dbReference type="InterPro" id="IPR002048">
    <property type="entry name" value="EF_hand_dom"/>
</dbReference>
<dbReference type="EMBL" id="CAJOBQ010001681">
    <property type="protein sequence ID" value="CAF4507490.1"/>
    <property type="molecule type" value="Genomic_DNA"/>
</dbReference>
<evidence type="ECO:0000259" key="3">
    <source>
        <dbReference type="PROSITE" id="PS50222"/>
    </source>
</evidence>
<reference evidence="5" key="1">
    <citation type="submission" date="2021-02" db="EMBL/GenBank/DDBJ databases">
        <authorList>
            <person name="Nowell W R."/>
        </authorList>
    </citation>
    <scope>NUCLEOTIDE SEQUENCE</scope>
</reference>
<name>A0A820VUS8_9BILA</name>
<dbReference type="AlphaFoldDB" id="A0A820VUS8"/>
<evidence type="ECO:0000256" key="2">
    <source>
        <dbReference type="ARBA" id="ARBA00022837"/>
    </source>
</evidence>
<evidence type="ECO:0000256" key="1">
    <source>
        <dbReference type="ARBA" id="ARBA00022737"/>
    </source>
</evidence>
<feature type="domain" description="EF-hand" evidence="3">
    <location>
        <begin position="68"/>
        <end position="103"/>
    </location>
</feature>
<keyword evidence="2" id="KW-0106">Calcium</keyword>
<dbReference type="EMBL" id="CAJNYU010000183">
    <property type="protein sequence ID" value="CAF3337330.1"/>
    <property type="molecule type" value="Genomic_DNA"/>
</dbReference>
<gene>
    <name evidence="4" type="ORF">FME351_LOCUS3240</name>
    <name evidence="5" type="ORF">TSG867_LOCUS21595</name>
</gene>
<dbReference type="InterPro" id="IPR011992">
    <property type="entry name" value="EF-hand-dom_pair"/>
</dbReference>
<dbReference type="Pfam" id="PF13202">
    <property type="entry name" value="EF-hand_5"/>
    <property type="match status" value="1"/>
</dbReference>
<dbReference type="GO" id="GO:0019722">
    <property type="term" value="P:calcium-mediated signaling"/>
    <property type="evidence" value="ECO:0007669"/>
    <property type="project" value="InterPro"/>
</dbReference>
<dbReference type="SUPFAM" id="SSF47473">
    <property type="entry name" value="EF-hand"/>
    <property type="match status" value="1"/>
</dbReference>
<dbReference type="PANTHER" id="PTHR23056">
    <property type="entry name" value="CALCINEURIN B"/>
    <property type="match status" value="1"/>
</dbReference>
<organism evidence="5 6">
    <name type="scientific">Rotaria socialis</name>
    <dbReference type="NCBI Taxonomy" id="392032"/>
    <lineage>
        <taxon>Eukaryota</taxon>
        <taxon>Metazoa</taxon>
        <taxon>Spiralia</taxon>
        <taxon>Gnathifera</taxon>
        <taxon>Rotifera</taxon>
        <taxon>Eurotatoria</taxon>
        <taxon>Bdelloidea</taxon>
        <taxon>Philodinida</taxon>
        <taxon>Philodinidae</taxon>
        <taxon>Rotaria</taxon>
    </lineage>
</organism>
<evidence type="ECO:0000313" key="5">
    <source>
        <dbReference type="EMBL" id="CAF4507490.1"/>
    </source>
</evidence>
<dbReference type="Proteomes" id="UP000663862">
    <property type="component" value="Unassembled WGS sequence"/>
</dbReference>
<dbReference type="GO" id="GO:0005509">
    <property type="term" value="F:calcium ion binding"/>
    <property type="evidence" value="ECO:0007669"/>
    <property type="project" value="InterPro"/>
</dbReference>
<feature type="domain" description="EF-hand" evidence="3">
    <location>
        <begin position="156"/>
        <end position="191"/>
    </location>
</feature>
<dbReference type="InterPro" id="IPR045198">
    <property type="entry name" value="CNBL1-10"/>
</dbReference>
<proteinExistence type="predicted"/>
<comment type="caution">
    <text evidence="5">The sequence shown here is derived from an EMBL/GenBank/DDBJ whole genome shotgun (WGS) entry which is preliminary data.</text>
</comment>
<dbReference type="PROSITE" id="PS50222">
    <property type="entry name" value="EF_HAND_2"/>
    <property type="match status" value="2"/>
</dbReference>
<dbReference type="Pfam" id="PF00036">
    <property type="entry name" value="EF-hand_1"/>
    <property type="match status" value="1"/>
</dbReference>
<dbReference type="PRINTS" id="PR00450">
    <property type="entry name" value="RECOVERIN"/>
</dbReference>
<dbReference type="InterPro" id="IPR018247">
    <property type="entry name" value="EF_Hand_1_Ca_BS"/>
</dbReference>